<dbReference type="PRINTS" id="PR00992">
    <property type="entry name" value="ALARACEMASE"/>
</dbReference>
<evidence type="ECO:0000313" key="8">
    <source>
        <dbReference type="EMBL" id="UQK58491.1"/>
    </source>
</evidence>
<dbReference type="EMBL" id="CP096649">
    <property type="protein sequence ID" value="UQK58491.1"/>
    <property type="molecule type" value="Genomic_DNA"/>
</dbReference>
<dbReference type="GO" id="GO:0005829">
    <property type="term" value="C:cytosol"/>
    <property type="evidence" value="ECO:0007669"/>
    <property type="project" value="TreeGrafter"/>
</dbReference>
<dbReference type="CDD" id="cd00430">
    <property type="entry name" value="PLPDE_III_AR"/>
    <property type="match status" value="1"/>
</dbReference>
<evidence type="ECO:0000256" key="3">
    <source>
        <dbReference type="ARBA" id="ARBA00023235"/>
    </source>
</evidence>
<evidence type="ECO:0000313" key="9">
    <source>
        <dbReference type="Proteomes" id="UP000831151"/>
    </source>
</evidence>
<comment type="cofactor">
    <cofactor evidence="1 4 5">
        <name>pyridoxal 5'-phosphate</name>
        <dbReference type="ChEBI" id="CHEBI:597326"/>
    </cofactor>
</comment>
<dbReference type="Gene3D" id="2.40.37.10">
    <property type="entry name" value="Lyase, Ornithine Decarboxylase, Chain A, domain 1"/>
    <property type="match status" value="1"/>
</dbReference>
<dbReference type="KEGG" id="fms:M1R53_04435"/>
<dbReference type="Gene3D" id="3.20.20.10">
    <property type="entry name" value="Alanine racemase"/>
    <property type="match status" value="1"/>
</dbReference>
<dbReference type="FunFam" id="3.20.20.10:FF:000002">
    <property type="entry name" value="Alanine racemase"/>
    <property type="match status" value="1"/>
</dbReference>
<feature type="domain" description="Alanine racemase C-terminal" evidence="7">
    <location>
        <begin position="250"/>
        <end position="377"/>
    </location>
</feature>
<dbReference type="EC" id="5.1.1.1" evidence="4"/>
<dbReference type="SUPFAM" id="SSF50621">
    <property type="entry name" value="Alanine racemase C-terminal domain-like"/>
    <property type="match status" value="1"/>
</dbReference>
<comment type="catalytic activity">
    <reaction evidence="4">
        <text>L-alanine = D-alanine</text>
        <dbReference type="Rhea" id="RHEA:20249"/>
        <dbReference type="ChEBI" id="CHEBI:57416"/>
        <dbReference type="ChEBI" id="CHEBI:57972"/>
        <dbReference type="EC" id="5.1.1.1"/>
    </reaction>
</comment>
<dbReference type="AlphaFoldDB" id="A0A9E7DIE8"/>
<protein>
    <recommendedName>
        <fullName evidence="4">Alanine racemase</fullName>
        <ecNumber evidence="4">5.1.1.1</ecNumber>
    </recommendedName>
</protein>
<dbReference type="PANTHER" id="PTHR30511">
    <property type="entry name" value="ALANINE RACEMASE"/>
    <property type="match status" value="1"/>
</dbReference>
<feature type="modified residue" description="N6-(pyridoxal phosphate)lysine" evidence="4 5">
    <location>
        <position position="38"/>
    </location>
</feature>
<dbReference type="InterPro" id="IPR011079">
    <property type="entry name" value="Ala_racemase_C"/>
</dbReference>
<dbReference type="GO" id="GO:0030170">
    <property type="term" value="F:pyridoxal phosphate binding"/>
    <property type="evidence" value="ECO:0007669"/>
    <property type="project" value="UniProtKB-UniRule"/>
</dbReference>
<evidence type="ECO:0000259" key="7">
    <source>
        <dbReference type="SMART" id="SM01005"/>
    </source>
</evidence>
<feature type="active site" description="Proton acceptor; specific for L-alanine" evidence="4">
    <location>
        <position position="271"/>
    </location>
</feature>
<comment type="pathway">
    <text evidence="4">Amino-acid biosynthesis; D-alanine biosynthesis; D-alanine from L-alanine: step 1/1.</text>
</comment>
<sequence>MNGNRAAWLEINLNNLEYNINSIKKAIRPETKIMPVIKADAYGHGAVALAKFMEGLGIDRFVVSVASEAMELRKAGIEEDILMLNYLEDNYLEEVVKYNLTSAIFSYEKAKKLSDEAIRQNKVAKIHIALDTGMSRIGFQADEVHRAKSVEDILSIAKLDNIDIEGIFTHFANADIKDKTLTEKQYDNYKKTVSMLEDSGLKIRIKHVSNSASIMDLKELNLDYVRAGIILYGYYPSDEVIKENLPLKKLMQLKACISNVKEIEAGDGVSYTFSFIADKKTKVATIPVGYADGVRRLLQNKLKVLYKDKLLNSIGNICMDQFMIDATGTDAQVADVVTIIGDGTNKAMTYDDIAKIEDTINYEVLTDMKDRISRKYYYNDKEISSHNYKDI</sequence>
<dbReference type="InterPro" id="IPR000821">
    <property type="entry name" value="Ala_racemase"/>
</dbReference>
<dbReference type="Pfam" id="PF01168">
    <property type="entry name" value="Ala_racemase_N"/>
    <property type="match status" value="1"/>
</dbReference>
<keyword evidence="3 4" id="KW-0413">Isomerase</keyword>
<keyword evidence="2 4" id="KW-0663">Pyridoxal phosphate</keyword>
<name>A0A9E7DIE8_9FIRM</name>
<feature type="active site" description="Proton acceptor; specific for D-alanine" evidence="4">
    <location>
        <position position="38"/>
    </location>
</feature>
<dbReference type="Proteomes" id="UP000831151">
    <property type="component" value="Chromosome"/>
</dbReference>
<evidence type="ECO:0000256" key="1">
    <source>
        <dbReference type="ARBA" id="ARBA00001933"/>
    </source>
</evidence>
<dbReference type="GO" id="GO:0009252">
    <property type="term" value="P:peptidoglycan biosynthetic process"/>
    <property type="evidence" value="ECO:0007669"/>
    <property type="project" value="TreeGrafter"/>
</dbReference>
<dbReference type="InterPro" id="IPR020622">
    <property type="entry name" value="Ala_racemase_pyridoxalP-BS"/>
</dbReference>
<dbReference type="InterPro" id="IPR029066">
    <property type="entry name" value="PLP-binding_barrel"/>
</dbReference>
<dbReference type="InterPro" id="IPR009006">
    <property type="entry name" value="Ala_racemase/Decarboxylase_C"/>
</dbReference>
<reference evidence="8" key="1">
    <citation type="submission" date="2022-04" db="EMBL/GenBank/DDBJ databases">
        <title>Complete genome sequences of Ezakiella coagulans and Fenollaria massiliensis.</title>
        <authorList>
            <person name="France M.T."/>
            <person name="Clifford J."/>
            <person name="Narina S."/>
            <person name="Rutt L."/>
            <person name="Ravel J."/>
        </authorList>
    </citation>
    <scope>NUCLEOTIDE SEQUENCE</scope>
    <source>
        <strain evidence="8">C0061C2</strain>
    </source>
</reference>
<dbReference type="HAMAP" id="MF_01201">
    <property type="entry name" value="Ala_racemase"/>
    <property type="match status" value="1"/>
</dbReference>
<gene>
    <name evidence="8" type="primary">alr</name>
    <name evidence="8" type="ORF">M1R53_04435</name>
</gene>
<dbReference type="SUPFAM" id="SSF51419">
    <property type="entry name" value="PLP-binding barrel"/>
    <property type="match status" value="1"/>
</dbReference>
<evidence type="ECO:0000256" key="5">
    <source>
        <dbReference type="PIRSR" id="PIRSR600821-50"/>
    </source>
</evidence>
<dbReference type="GO" id="GO:0008784">
    <property type="term" value="F:alanine racemase activity"/>
    <property type="evidence" value="ECO:0007669"/>
    <property type="project" value="UniProtKB-UniRule"/>
</dbReference>
<organism evidence="8 9">
    <name type="scientific">Fenollaria massiliensis</name>
    <dbReference type="NCBI Taxonomy" id="938288"/>
    <lineage>
        <taxon>Bacteria</taxon>
        <taxon>Bacillati</taxon>
        <taxon>Bacillota</taxon>
        <taxon>Clostridia</taxon>
        <taxon>Eubacteriales</taxon>
        <taxon>Fenollaria</taxon>
    </lineage>
</organism>
<dbReference type="PROSITE" id="PS00395">
    <property type="entry name" value="ALANINE_RACEMASE"/>
    <property type="match status" value="1"/>
</dbReference>
<feature type="binding site" evidence="4 6">
    <location>
        <position position="319"/>
    </location>
    <ligand>
        <name>substrate</name>
    </ligand>
</feature>
<keyword evidence="9" id="KW-1185">Reference proteome</keyword>
<comment type="similarity">
    <text evidence="4">Belongs to the alanine racemase family.</text>
</comment>
<dbReference type="NCBIfam" id="TIGR00492">
    <property type="entry name" value="alr"/>
    <property type="match status" value="1"/>
</dbReference>
<evidence type="ECO:0000256" key="6">
    <source>
        <dbReference type="PIRSR" id="PIRSR600821-52"/>
    </source>
</evidence>
<dbReference type="SMART" id="SM01005">
    <property type="entry name" value="Ala_racemase_C"/>
    <property type="match status" value="1"/>
</dbReference>
<feature type="binding site" evidence="4 6">
    <location>
        <position position="136"/>
    </location>
    <ligand>
        <name>substrate</name>
    </ligand>
</feature>
<dbReference type="Pfam" id="PF00842">
    <property type="entry name" value="Ala_racemase_C"/>
    <property type="match status" value="1"/>
</dbReference>
<dbReference type="InterPro" id="IPR001608">
    <property type="entry name" value="Ala_racemase_N"/>
</dbReference>
<dbReference type="RefSeq" id="WP_249242120.1">
    <property type="nucleotide sequence ID" value="NZ_CP096649.1"/>
</dbReference>
<comment type="function">
    <text evidence="4">Catalyzes the interconversion of L-alanine and D-alanine. May also act on other amino acids.</text>
</comment>
<evidence type="ECO:0000256" key="2">
    <source>
        <dbReference type="ARBA" id="ARBA00022898"/>
    </source>
</evidence>
<dbReference type="GO" id="GO:0030632">
    <property type="term" value="P:D-alanine biosynthetic process"/>
    <property type="evidence" value="ECO:0007669"/>
    <property type="project" value="UniProtKB-UniRule"/>
</dbReference>
<evidence type="ECO:0000256" key="4">
    <source>
        <dbReference type="HAMAP-Rule" id="MF_01201"/>
    </source>
</evidence>
<proteinExistence type="inferred from homology"/>
<dbReference type="PANTHER" id="PTHR30511:SF0">
    <property type="entry name" value="ALANINE RACEMASE, CATABOLIC-RELATED"/>
    <property type="match status" value="1"/>
</dbReference>
<accession>A0A9E7DIE8</accession>